<dbReference type="EMBL" id="MT143968">
    <property type="protein sequence ID" value="QJH93341.1"/>
    <property type="molecule type" value="Genomic_DNA"/>
</dbReference>
<reference evidence="1" key="1">
    <citation type="submission" date="2020-03" db="EMBL/GenBank/DDBJ databases">
        <title>The deep terrestrial virosphere.</title>
        <authorList>
            <person name="Holmfeldt K."/>
            <person name="Nilsson E."/>
            <person name="Simone D."/>
            <person name="Lopez-Fernandez M."/>
            <person name="Wu X."/>
            <person name="de Brujin I."/>
            <person name="Lundin D."/>
            <person name="Andersson A."/>
            <person name="Bertilsson S."/>
            <person name="Dopson M."/>
        </authorList>
    </citation>
    <scope>NUCLEOTIDE SEQUENCE</scope>
    <source>
        <strain evidence="1">MM171B04622</strain>
    </source>
</reference>
<accession>A0A6M3X6J5</accession>
<evidence type="ECO:0008006" key="2">
    <source>
        <dbReference type="Google" id="ProtNLM"/>
    </source>
</evidence>
<dbReference type="InterPro" id="IPR021341">
    <property type="entry name" value="DUF2958"/>
</dbReference>
<gene>
    <name evidence="1" type="ORF">MM171B04622_0006</name>
</gene>
<proteinExistence type="predicted"/>
<dbReference type="Pfam" id="PF11171">
    <property type="entry name" value="DUF2958"/>
    <property type="match status" value="1"/>
</dbReference>
<name>A0A6M3X6J5_9ZZZZ</name>
<organism evidence="1">
    <name type="scientific">viral metagenome</name>
    <dbReference type="NCBI Taxonomy" id="1070528"/>
    <lineage>
        <taxon>unclassified sequences</taxon>
        <taxon>metagenomes</taxon>
        <taxon>organismal metagenomes</taxon>
    </lineage>
</organism>
<protein>
    <recommendedName>
        <fullName evidence="2">DUF2958 domain-containing protein</fullName>
    </recommendedName>
</protein>
<sequence length="108" mass="12369">MKLLTKELEKRFAEVGSQENEKDPIVIAKFFNPTGAGTWWATEYDDPVDKIFFGYASIFGDHNDEWGYVGLNEFEGYVGRFGLGIERDLHCGEKRISEFKIPSLVIDK</sequence>
<evidence type="ECO:0000313" key="1">
    <source>
        <dbReference type="EMBL" id="QJH93341.1"/>
    </source>
</evidence>
<dbReference type="AlphaFoldDB" id="A0A6M3X6J5"/>